<dbReference type="GO" id="GO:0006646">
    <property type="term" value="P:phosphatidylethanolamine biosynthetic process"/>
    <property type="evidence" value="ECO:0007669"/>
    <property type="project" value="UniProtKB-UniRule"/>
</dbReference>
<dbReference type="InterPro" id="IPR003817">
    <property type="entry name" value="PS_Dcarbxylase"/>
</dbReference>
<gene>
    <name evidence="12 14" type="primary">psd</name>
    <name evidence="14" type="ORF">DV711_12220</name>
</gene>
<comment type="PTM">
    <text evidence="12">Is synthesized initially as an inactive proenzyme. Formation of the active enzyme involves a self-maturation process in which the active site pyruvoyl group is generated from an internal serine residue via an autocatalytic post-translational modification. Two non-identical subunits are generated from the proenzyme in this reaction, and the pyruvate is formed at the N-terminus of the alpha chain, which is derived from the carboxyl end of the proenzyme. The autoendoproteolytic cleavage occurs by a canonical serine protease mechanism, in which the side chain hydroxyl group of the serine supplies its oxygen atom to form the C-terminus of the beta chain, while the remainder of the serine residue undergoes an oxidative deamination to produce ammonia and the pyruvoyl prosthetic group on the alpha chain. During this reaction, the Ser that is part of the protease active site of the proenzyme becomes the pyruvoyl prosthetic group, which constitutes an essential element of the active site of the mature decarboxylase.</text>
</comment>
<keyword evidence="6 12" id="KW-0472">Membrane</keyword>
<comment type="caution">
    <text evidence="14">The sequence shown here is derived from an EMBL/GenBank/DDBJ whole genome shotgun (WGS) entry which is preliminary data.</text>
</comment>
<reference evidence="14 15" key="1">
    <citation type="submission" date="2018-07" db="EMBL/GenBank/DDBJ databases">
        <title>Motiliproteus coralliicola sp. nov., a bacterium isolated from Coral.</title>
        <authorList>
            <person name="Wang G."/>
        </authorList>
    </citation>
    <scope>NUCLEOTIDE SEQUENCE [LARGE SCALE GENOMIC DNA]</scope>
    <source>
        <strain evidence="14 15">C34</strain>
    </source>
</reference>
<keyword evidence="10 12" id="KW-1208">Phospholipid metabolism</keyword>
<dbReference type="GO" id="GO:0005886">
    <property type="term" value="C:plasma membrane"/>
    <property type="evidence" value="ECO:0007669"/>
    <property type="project" value="UniProtKB-SubCell"/>
</dbReference>
<feature type="active site" description="Charge relay system; for autoendoproteolytic cleavage activity" evidence="12">
    <location>
        <position position="146"/>
    </location>
</feature>
<evidence type="ECO:0000256" key="11">
    <source>
        <dbReference type="ARBA" id="ARBA00023317"/>
    </source>
</evidence>
<dbReference type="RefSeq" id="WP_114695986.1">
    <property type="nucleotide sequence ID" value="NZ_QQOH01000003.1"/>
</dbReference>
<dbReference type="InterPro" id="IPR033177">
    <property type="entry name" value="PSD-B"/>
</dbReference>
<dbReference type="EMBL" id="QQOH01000003">
    <property type="protein sequence ID" value="RDE19641.1"/>
    <property type="molecule type" value="Genomic_DNA"/>
</dbReference>
<feature type="active site" description="Schiff-base intermediate with substrate; via pyruvic acid; for decarboxylase activity" evidence="12">
    <location>
        <position position="252"/>
    </location>
</feature>
<comment type="pathway">
    <text evidence="12">Phospholipid metabolism; phosphatidylethanolamine biosynthesis; phosphatidylethanolamine from CDP-diacylglycerol: step 2/2.</text>
</comment>
<evidence type="ECO:0000256" key="1">
    <source>
        <dbReference type="ARBA" id="ARBA00005189"/>
    </source>
</evidence>
<evidence type="ECO:0000256" key="12">
    <source>
        <dbReference type="HAMAP-Rule" id="MF_00662"/>
    </source>
</evidence>
<feature type="chain" id="PRO_5023251990" description="Phosphatidylserine decarboxylase alpha chain" evidence="12">
    <location>
        <begin position="252"/>
        <end position="297"/>
    </location>
</feature>
<evidence type="ECO:0000256" key="5">
    <source>
        <dbReference type="ARBA" id="ARBA00023098"/>
    </source>
</evidence>
<keyword evidence="8 12" id="KW-0594">Phospholipid biosynthesis</keyword>
<feature type="active site" description="Charge relay system; for autoendoproteolytic cleavage activity" evidence="12">
    <location>
        <position position="252"/>
    </location>
</feature>
<evidence type="ECO:0000256" key="2">
    <source>
        <dbReference type="ARBA" id="ARBA00022475"/>
    </source>
</evidence>
<evidence type="ECO:0000313" key="14">
    <source>
        <dbReference type="EMBL" id="RDE19641.1"/>
    </source>
</evidence>
<dbReference type="OrthoDB" id="9802030at2"/>
<proteinExistence type="inferred from homology"/>
<feature type="active site" description="Charge relay system; for autoendoproteolytic cleavage activity" evidence="12">
    <location>
        <position position="89"/>
    </location>
</feature>
<dbReference type="Pfam" id="PF02666">
    <property type="entry name" value="PS_Dcarbxylase"/>
    <property type="match status" value="1"/>
</dbReference>
<name>A0A369WE84_9GAMM</name>
<feature type="site" description="Cleavage (non-hydrolytic); by autocatalysis" evidence="12">
    <location>
        <begin position="251"/>
        <end position="252"/>
    </location>
</feature>
<evidence type="ECO:0000256" key="3">
    <source>
        <dbReference type="ARBA" id="ARBA00022516"/>
    </source>
</evidence>
<accession>A0A369WE84</accession>
<evidence type="ECO:0000256" key="9">
    <source>
        <dbReference type="ARBA" id="ARBA00023239"/>
    </source>
</evidence>
<keyword evidence="7 12" id="KW-0865">Zymogen</keyword>
<dbReference type="UniPathway" id="UPA00558">
    <property type="reaction ID" value="UER00616"/>
</dbReference>
<feature type="chain" id="PRO_5023251989" description="Phosphatidylserine decarboxylase beta chain" evidence="12">
    <location>
        <begin position="1"/>
        <end position="251"/>
    </location>
</feature>
<evidence type="ECO:0000256" key="13">
    <source>
        <dbReference type="SAM" id="MobiDB-lite"/>
    </source>
</evidence>
<evidence type="ECO:0000256" key="8">
    <source>
        <dbReference type="ARBA" id="ARBA00023209"/>
    </source>
</evidence>
<dbReference type="Proteomes" id="UP000253769">
    <property type="component" value="Unassembled WGS sequence"/>
</dbReference>
<dbReference type="GO" id="GO:0004609">
    <property type="term" value="F:phosphatidylserine decarboxylase activity"/>
    <property type="evidence" value="ECO:0007669"/>
    <property type="project" value="UniProtKB-UniRule"/>
</dbReference>
<comment type="pathway">
    <text evidence="1">Lipid metabolism.</text>
</comment>
<keyword evidence="5 12" id="KW-0443">Lipid metabolism</keyword>
<dbReference type="AlphaFoldDB" id="A0A369WE84"/>
<evidence type="ECO:0000256" key="7">
    <source>
        <dbReference type="ARBA" id="ARBA00023145"/>
    </source>
</evidence>
<dbReference type="NCBIfam" id="TIGR00163">
    <property type="entry name" value="PS_decarb"/>
    <property type="match status" value="1"/>
</dbReference>
<evidence type="ECO:0000256" key="4">
    <source>
        <dbReference type="ARBA" id="ARBA00022793"/>
    </source>
</evidence>
<keyword evidence="3 12" id="KW-0444">Lipid biosynthesis</keyword>
<keyword evidence="4 12" id="KW-0210">Decarboxylase</keyword>
<keyword evidence="2 12" id="KW-1003">Cell membrane</keyword>
<keyword evidence="11 12" id="KW-0670">Pyruvate</keyword>
<keyword evidence="9 12" id="KW-0456">Lyase</keyword>
<evidence type="ECO:0000256" key="6">
    <source>
        <dbReference type="ARBA" id="ARBA00023136"/>
    </source>
</evidence>
<dbReference type="EC" id="4.1.1.65" evidence="12"/>
<comment type="subcellular location">
    <subcellularLocation>
        <location evidence="12">Cell membrane</location>
        <topology evidence="12">Peripheral membrane protein</topology>
    </subcellularLocation>
</comment>
<comment type="cofactor">
    <cofactor evidence="12">
        <name>pyruvate</name>
        <dbReference type="ChEBI" id="CHEBI:15361"/>
    </cofactor>
    <text evidence="12">Binds 1 pyruvoyl group covalently per subunit.</text>
</comment>
<comment type="subunit">
    <text evidence="12">Heterodimer of a large membrane-associated beta subunit and a small pyruvoyl-containing alpha subunit.</text>
</comment>
<feature type="region of interest" description="Disordered" evidence="13">
    <location>
        <begin position="276"/>
        <end position="297"/>
    </location>
</feature>
<evidence type="ECO:0000313" key="15">
    <source>
        <dbReference type="Proteomes" id="UP000253769"/>
    </source>
</evidence>
<dbReference type="PANTHER" id="PTHR10067">
    <property type="entry name" value="PHOSPHATIDYLSERINE DECARBOXYLASE"/>
    <property type="match status" value="1"/>
</dbReference>
<feature type="modified residue" description="Pyruvic acid (Ser); by autocatalysis" evidence="12">
    <location>
        <position position="252"/>
    </location>
</feature>
<sequence length="297" mass="32766">MARLFALLQYLIPQHLLSRLVGRLADSRIGWIKNSFIRLFHRIYGLNMAEALEPEPTAYPSFNAFFTRALKPGARPIDPDPTRLVCPADGAVSQLGPIDYGRIFQAKGHSYSLTTLIGGDVELAKEFQNGQFATIYLSPKDYHRVHMPVDGRLRQMIYVPGDLFSVNNATVSEVPNLFARNERLVAIFDTAQGPMAMILVGAMIVAGIETVWAGQVAPKPRSVERVDYTGNTSADPIVLAKGDEMGRFKLGSTVILLFGEDQIEWLQQYGSGTATRLGEPLAQSRAPKPDSDQTETE</sequence>
<comment type="similarity">
    <text evidence="12">Belongs to the phosphatidylserine decarboxylase family. PSD-B subfamily. Prokaryotic type I sub-subfamily.</text>
</comment>
<comment type="function">
    <text evidence="12">Catalyzes the formation of phosphatidylethanolamine (PtdEtn) from phosphatidylserine (PtdSer).</text>
</comment>
<dbReference type="HAMAP" id="MF_00662">
    <property type="entry name" value="PS_decarb_PSD_B_type1"/>
    <property type="match status" value="1"/>
</dbReference>
<keyword evidence="15" id="KW-1185">Reference proteome</keyword>
<dbReference type="PANTHER" id="PTHR10067:SF6">
    <property type="entry name" value="PHOSPHATIDYLSERINE DECARBOXYLASE PROENZYME, MITOCHONDRIAL"/>
    <property type="match status" value="1"/>
</dbReference>
<organism evidence="14 15">
    <name type="scientific">Motiliproteus coralliicola</name>
    <dbReference type="NCBI Taxonomy" id="2283196"/>
    <lineage>
        <taxon>Bacteria</taxon>
        <taxon>Pseudomonadati</taxon>
        <taxon>Pseudomonadota</taxon>
        <taxon>Gammaproteobacteria</taxon>
        <taxon>Oceanospirillales</taxon>
        <taxon>Oceanospirillaceae</taxon>
        <taxon>Motiliproteus</taxon>
    </lineage>
</organism>
<dbReference type="InterPro" id="IPR033178">
    <property type="entry name" value="PSD_type1_pro"/>
</dbReference>
<evidence type="ECO:0000256" key="10">
    <source>
        <dbReference type="ARBA" id="ARBA00023264"/>
    </source>
</evidence>
<protein>
    <recommendedName>
        <fullName evidence="12">Phosphatidylserine decarboxylase proenzyme</fullName>
        <ecNumber evidence="12">4.1.1.65</ecNumber>
    </recommendedName>
    <component>
        <recommendedName>
            <fullName evidence="12">Phosphatidylserine decarboxylase alpha chain</fullName>
        </recommendedName>
    </component>
    <component>
        <recommendedName>
            <fullName evidence="12">Phosphatidylserine decarboxylase beta chain</fullName>
        </recommendedName>
    </component>
</protein>
<comment type="catalytic activity">
    <reaction evidence="12">
        <text>a 1,2-diacyl-sn-glycero-3-phospho-L-serine + H(+) = a 1,2-diacyl-sn-glycero-3-phosphoethanolamine + CO2</text>
        <dbReference type="Rhea" id="RHEA:20828"/>
        <dbReference type="ChEBI" id="CHEBI:15378"/>
        <dbReference type="ChEBI" id="CHEBI:16526"/>
        <dbReference type="ChEBI" id="CHEBI:57262"/>
        <dbReference type="ChEBI" id="CHEBI:64612"/>
        <dbReference type="EC" id="4.1.1.65"/>
    </reaction>
</comment>